<dbReference type="InterPro" id="IPR006170">
    <property type="entry name" value="PBP/GOBP"/>
</dbReference>
<protein>
    <submittedName>
        <fullName evidence="6">Odorant binding protein 8</fullName>
    </submittedName>
</protein>
<evidence type="ECO:0000313" key="6">
    <source>
        <dbReference type="EMBL" id="QBI90150.1"/>
    </source>
</evidence>
<organism evidence="6">
    <name type="scientific">Cylas formicarius</name>
    <name type="common">Sweet potato weevil</name>
    <name type="synonym">Attelabus formicarius</name>
    <dbReference type="NCBI Taxonomy" id="197179"/>
    <lineage>
        <taxon>Eukaryota</taxon>
        <taxon>Metazoa</taxon>
        <taxon>Ecdysozoa</taxon>
        <taxon>Arthropoda</taxon>
        <taxon>Hexapoda</taxon>
        <taxon>Insecta</taxon>
        <taxon>Pterygota</taxon>
        <taxon>Neoptera</taxon>
        <taxon>Endopterygota</taxon>
        <taxon>Coleoptera</taxon>
        <taxon>Polyphaga</taxon>
        <taxon>Cucujiformia</taxon>
        <taxon>Brentidae</taxon>
        <taxon>Cyladinae</taxon>
        <taxon>Cylas</taxon>
    </lineage>
</organism>
<evidence type="ECO:0000256" key="5">
    <source>
        <dbReference type="SAM" id="SignalP"/>
    </source>
</evidence>
<dbReference type="GO" id="GO:0005549">
    <property type="term" value="F:odorant binding"/>
    <property type="evidence" value="ECO:0007669"/>
    <property type="project" value="InterPro"/>
</dbReference>
<dbReference type="InterPro" id="IPR036728">
    <property type="entry name" value="PBP_GOBP_sf"/>
</dbReference>
<dbReference type="PANTHER" id="PTHR11857:SF43">
    <property type="entry name" value="GEO07291P1-RELATED"/>
    <property type="match status" value="1"/>
</dbReference>
<gene>
    <name evidence="6" type="primary">OBP8</name>
</gene>
<comment type="subcellular location">
    <subcellularLocation>
        <location evidence="1">Secreted</location>
    </subcellularLocation>
</comment>
<evidence type="ECO:0000256" key="4">
    <source>
        <dbReference type="ARBA" id="ARBA00022729"/>
    </source>
</evidence>
<evidence type="ECO:0000256" key="2">
    <source>
        <dbReference type="ARBA" id="ARBA00008098"/>
    </source>
</evidence>
<name>A0A481VAY9_CYLFO</name>
<feature type="chain" id="PRO_5019829197" evidence="5">
    <location>
        <begin position="22"/>
        <end position="137"/>
    </location>
</feature>
<evidence type="ECO:0000256" key="3">
    <source>
        <dbReference type="ARBA" id="ARBA00022525"/>
    </source>
</evidence>
<accession>A0A481VAY9</accession>
<sequence length="137" mass="15605">MMAGKLVSVFCVLFVVVTVSTAPVDEKQRKKVIDWHQECLDMHGVEVEVLVQALEGTVPDDDKFYEHIFCAAKKAKVMDDDGTVTVDLFEENMKDVIDPHNMARVSGIIRKCLIQRDSIMETIRNSVDCFYREEHGL</sequence>
<feature type="signal peptide" evidence="5">
    <location>
        <begin position="1"/>
        <end position="21"/>
    </location>
</feature>
<dbReference type="SMART" id="SM00708">
    <property type="entry name" value="PhBP"/>
    <property type="match status" value="1"/>
</dbReference>
<dbReference type="AlphaFoldDB" id="A0A481VAY9"/>
<dbReference type="SUPFAM" id="SSF47565">
    <property type="entry name" value="Insect pheromone/odorant-binding proteins"/>
    <property type="match status" value="1"/>
</dbReference>
<reference evidence="6" key="1">
    <citation type="submission" date="2018-06" db="EMBL/GenBank/DDBJ databases">
        <title>Expression profiling and binding affinity assay of the odorant binding protein CforOBP8 from Cylas formicarius (Coleoptera: Curculionidae).</title>
        <authorList>
            <person name="Jia X."/>
            <person name="Gao B."/>
            <person name="Ma J."/>
            <person name="Li X."/>
            <person name="Chen S."/>
            <person name="Wang R."/>
        </authorList>
    </citation>
    <scope>NUCLEOTIDE SEQUENCE</scope>
    <source>
        <strain evidence="6">BNDp1</strain>
        <tissue evidence="6">Antennal</tissue>
    </source>
</reference>
<dbReference type="PANTHER" id="PTHR11857">
    <property type="entry name" value="ODORANT BINDING PROTEIN-RELATED"/>
    <property type="match status" value="1"/>
</dbReference>
<keyword evidence="3" id="KW-0964">Secreted</keyword>
<comment type="similarity">
    <text evidence="2">Belongs to the PBP/GOBP family.</text>
</comment>
<evidence type="ECO:0000256" key="1">
    <source>
        <dbReference type="ARBA" id="ARBA00004613"/>
    </source>
</evidence>
<dbReference type="GO" id="GO:0005615">
    <property type="term" value="C:extracellular space"/>
    <property type="evidence" value="ECO:0007669"/>
    <property type="project" value="TreeGrafter"/>
</dbReference>
<dbReference type="CDD" id="cd23992">
    <property type="entry name" value="PBP_GOBP"/>
    <property type="match status" value="1"/>
</dbReference>
<dbReference type="Pfam" id="PF01395">
    <property type="entry name" value="PBP_GOBP"/>
    <property type="match status" value="1"/>
</dbReference>
<proteinExistence type="evidence at transcript level"/>
<keyword evidence="4 5" id="KW-0732">Signal</keyword>
<dbReference type="GO" id="GO:0007608">
    <property type="term" value="P:sensory perception of smell"/>
    <property type="evidence" value="ECO:0007669"/>
    <property type="project" value="TreeGrafter"/>
</dbReference>
<dbReference type="Gene3D" id="1.10.238.20">
    <property type="entry name" value="Pheromone/general odorant binding protein domain"/>
    <property type="match status" value="1"/>
</dbReference>
<dbReference type="EMBL" id="MH549528">
    <property type="protein sequence ID" value="QBI90150.1"/>
    <property type="molecule type" value="mRNA"/>
</dbReference>